<evidence type="ECO:0000256" key="8">
    <source>
        <dbReference type="ARBA" id="ARBA00022958"/>
    </source>
</evidence>
<comment type="function">
    <text evidence="10">Exhibits a very high intrinsic GTPase hydrolysis rate. Involved in the addition of a carboxymethylaminomethyl (cmnm) group at the wobble position (U34) of certain tRNAs, forming tRNA-cmnm(5)s(2)U34.</text>
</comment>
<dbReference type="GO" id="GO:0016740">
    <property type="term" value="F:transferase activity"/>
    <property type="evidence" value="ECO:0007669"/>
    <property type="project" value="UniProtKB-KW"/>
</dbReference>
<comment type="caution">
    <text evidence="10">Lacks conserved residue(s) required for the propagation of feature annotation.</text>
</comment>
<organism evidence="13 14">
    <name type="scientific">Geotalea daltonii (strain DSM 22248 / JCM 15807 / FRC-32)</name>
    <name type="common">Geobacter daltonii</name>
    <dbReference type="NCBI Taxonomy" id="316067"/>
    <lineage>
        <taxon>Bacteria</taxon>
        <taxon>Pseudomonadati</taxon>
        <taxon>Thermodesulfobacteriota</taxon>
        <taxon>Desulfuromonadia</taxon>
        <taxon>Geobacterales</taxon>
        <taxon>Geobacteraceae</taxon>
        <taxon>Geotalea</taxon>
    </lineage>
</organism>
<evidence type="ECO:0000256" key="5">
    <source>
        <dbReference type="ARBA" id="ARBA00022741"/>
    </source>
</evidence>
<dbReference type="RefSeq" id="WP_012648899.1">
    <property type="nucleotide sequence ID" value="NC_011979.1"/>
</dbReference>
<feature type="binding site" evidence="10">
    <location>
        <position position="85"/>
    </location>
    <ligand>
        <name>(6S)-5-formyl-5,6,7,8-tetrahydrofolate</name>
        <dbReference type="ChEBI" id="CHEBI:57457"/>
    </ligand>
</feature>
<dbReference type="GO" id="GO:0042802">
    <property type="term" value="F:identical protein binding"/>
    <property type="evidence" value="ECO:0007669"/>
    <property type="project" value="UniProtKB-ARBA"/>
</dbReference>
<evidence type="ECO:0000313" key="14">
    <source>
        <dbReference type="Proteomes" id="UP000007721"/>
    </source>
</evidence>
<keyword evidence="5 10" id="KW-0547">Nucleotide-binding</keyword>
<keyword evidence="13" id="KW-0808">Transferase</keyword>
<dbReference type="GO" id="GO:0005525">
    <property type="term" value="F:GTP binding"/>
    <property type="evidence" value="ECO:0007669"/>
    <property type="project" value="UniProtKB-UniRule"/>
</dbReference>
<keyword evidence="4 10" id="KW-0479">Metal-binding</keyword>
<feature type="domain" description="TrmE-type G" evidence="12">
    <location>
        <begin position="220"/>
        <end position="375"/>
    </location>
</feature>
<evidence type="ECO:0000313" key="13">
    <source>
        <dbReference type="EMBL" id="ACM22174.1"/>
    </source>
</evidence>
<evidence type="ECO:0000256" key="3">
    <source>
        <dbReference type="ARBA" id="ARBA00022694"/>
    </source>
</evidence>
<dbReference type="AlphaFoldDB" id="B9M7R8"/>
<keyword evidence="14" id="KW-1185">Reference proteome</keyword>
<feature type="binding site" evidence="10">
    <location>
        <position position="124"/>
    </location>
    <ligand>
        <name>(6S)-5-formyl-5,6,7,8-tetrahydrofolate</name>
        <dbReference type="ChEBI" id="CHEBI:57457"/>
    </ligand>
</feature>
<dbReference type="GO" id="GO:0003924">
    <property type="term" value="F:GTPase activity"/>
    <property type="evidence" value="ECO:0007669"/>
    <property type="project" value="UniProtKB-UniRule"/>
</dbReference>
<dbReference type="OrthoDB" id="9805918at2"/>
<dbReference type="Pfam" id="PF12631">
    <property type="entry name" value="MnmE_helical"/>
    <property type="match status" value="1"/>
</dbReference>
<comment type="subunit">
    <text evidence="10">Homodimer. Heterotetramer of two MnmE and two MnmG subunits.</text>
</comment>
<dbReference type="FunFam" id="3.30.1360.120:FF:000003">
    <property type="entry name" value="tRNA modification GTPase MnmE"/>
    <property type="match status" value="1"/>
</dbReference>
<dbReference type="Pfam" id="PF01926">
    <property type="entry name" value="MMR_HSR1"/>
    <property type="match status" value="1"/>
</dbReference>
<evidence type="ECO:0000256" key="1">
    <source>
        <dbReference type="ARBA" id="ARBA00011043"/>
    </source>
</evidence>
<name>B9M7R8_GEODF</name>
<feature type="binding site" evidence="10">
    <location>
        <position position="230"/>
    </location>
    <ligand>
        <name>K(+)</name>
        <dbReference type="ChEBI" id="CHEBI:29103"/>
    </ligand>
</feature>
<dbReference type="Pfam" id="PF10396">
    <property type="entry name" value="TrmE_N"/>
    <property type="match status" value="1"/>
</dbReference>
<evidence type="ECO:0000256" key="4">
    <source>
        <dbReference type="ARBA" id="ARBA00022723"/>
    </source>
</evidence>
<dbReference type="Gene3D" id="1.20.120.430">
    <property type="entry name" value="tRNA modification GTPase MnmE domain 2"/>
    <property type="match status" value="1"/>
</dbReference>
<dbReference type="SUPFAM" id="SSF116878">
    <property type="entry name" value="TrmE connector domain"/>
    <property type="match status" value="1"/>
</dbReference>
<dbReference type="InterPro" id="IPR027417">
    <property type="entry name" value="P-loop_NTPase"/>
</dbReference>
<evidence type="ECO:0000256" key="6">
    <source>
        <dbReference type="ARBA" id="ARBA00022801"/>
    </source>
</evidence>
<dbReference type="InterPro" id="IPR005225">
    <property type="entry name" value="Small_GTP-bd"/>
</dbReference>
<feature type="binding site" evidence="10">
    <location>
        <position position="254"/>
    </location>
    <ligand>
        <name>K(+)</name>
        <dbReference type="ChEBI" id="CHEBI:29103"/>
    </ligand>
</feature>
<dbReference type="FunFam" id="3.40.50.300:FF:001376">
    <property type="entry name" value="tRNA modification GTPase MnmE"/>
    <property type="match status" value="1"/>
</dbReference>
<comment type="similarity">
    <text evidence="1 10 11">Belongs to the TRAFAC class TrmE-Era-EngA-EngB-Septin-like GTPase superfamily. TrmE GTPase family.</text>
</comment>
<dbReference type="InterPro" id="IPR004520">
    <property type="entry name" value="GTPase_MnmE"/>
</dbReference>
<dbReference type="EC" id="3.6.-.-" evidence="10"/>
<reference evidence="13 14" key="1">
    <citation type="submission" date="2009-01" db="EMBL/GenBank/DDBJ databases">
        <title>Complete sequence of Geobacter sp. FRC-32.</title>
        <authorList>
            <consortium name="US DOE Joint Genome Institute"/>
            <person name="Lucas S."/>
            <person name="Copeland A."/>
            <person name="Lapidus A."/>
            <person name="Glavina del Rio T."/>
            <person name="Dalin E."/>
            <person name="Tice H."/>
            <person name="Bruce D."/>
            <person name="Goodwin L."/>
            <person name="Pitluck S."/>
            <person name="Saunders E."/>
            <person name="Brettin T."/>
            <person name="Detter J.C."/>
            <person name="Han C."/>
            <person name="Larimer F."/>
            <person name="Land M."/>
            <person name="Hauser L."/>
            <person name="Kyrpides N."/>
            <person name="Ovchinnikova G."/>
            <person name="Kostka J."/>
            <person name="Richardson P."/>
        </authorList>
    </citation>
    <scope>NUCLEOTIDE SEQUENCE [LARGE SCALE GENOMIC DNA]</scope>
    <source>
        <strain evidence="14">DSM 22248 / JCM 15807 / FRC-32</strain>
    </source>
</reference>
<protein>
    <recommendedName>
        <fullName evidence="10">tRNA modification GTPase MnmE</fullName>
        <ecNumber evidence="10">3.6.-.-</ecNumber>
    </recommendedName>
</protein>
<dbReference type="HAMAP" id="MF_00379">
    <property type="entry name" value="GTPase_MnmE"/>
    <property type="match status" value="1"/>
</dbReference>
<sequence>MYLRDTIAAISTPIGEGGISIIRISGPDCLSIADRIFRRSRDGGLKSHRFYYGVIFDPDSAAILDEAMVVLMRGPNSFTREDVLELHCHGGYLVVRRILALVLRQGARLADPGEFTKRAFLNGRIDLVQAEAIMDIIHSKSEMSLNLAQHQREGLLSRQLFQLKEYLLSSLAFLEAFIDFPEEDIDVSAKEHIGQNIDSSLLMLDELLSGFSEGRIIREGVSVVIAGKPNVGKSSLLNALLQEKRAIVTAIPGTTRDLIEEQMTINGLPVKLLDTAGIRESDDHVEKEGVKLSLEKLSSADLVLFVVDASSSFSAEDQSILERLSGFSFMVVKNKSDIDGSYVLPFEPELPVLSLSTHTGHGLVDLQQAIFDFFIHLPDHDSREFVAISQVRHRDALTGCRNALANFKDNLDREVNLDLLAIDLRDALDSLGAVTGETTADDVLDRIFQQFCIGK</sequence>
<dbReference type="InterPro" id="IPR006073">
    <property type="entry name" value="GTP-bd"/>
</dbReference>
<dbReference type="InterPro" id="IPR027368">
    <property type="entry name" value="MnmE_dom2"/>
</dbReference>
<gene>
    <name evidence="10 13" type="primary">mnmE</name>
    <name evidence="10" type="synonym">trmE</name>
    <name evidence="13" type="ordered locus">Geob_3837</name>
</gene>
<dbReference type="InterPro" id="IPR031168">
    <property type="entry name" value="G_TrmE"/>
</dbReference>
<feature type="binding site" evidence="10">
    <location>
        <begin position="274"/>
        <end position="277"/>
    </location>
    <ligand>
        <name>GTP</name>
        <dbReference type="ChEBI" id="CHEBI:37565"/>
    </ligand>
</feature>
<feature type="binding site" evidence="10">
    <location>
        <position position="234"/>
    </location>
    <ligand>
        <name>Mg(2+)</name>
        <dbReference type="ChEBI" id="CHEBI:18420"/>
    </ligand>
</feature>
<dbReference type="GO" id="GO:0030488">
    <property type="term" value="P:tRNA methylation"/>
    <property type="evidence" value="ECO:0007669"/>
    <property type="project" value="TreeGrafter"/>
</dbReference>
<keyword evidence="2 10" id="KW-0963">Cytoplasm</keyword>
<keyword evidence="3 10" id="KW-0819">tRNA processing</keyword>
<keyword evidence="9 10" id="KW-0342">GTP-binding</keyword>
<dbReference type="HOGENOM" id="CLU_019624_4_1_7"/>
<dbReference type="PRINTS" id="PR00326">
    <property type="entry name" value="GTP1OBG"/>
</dbReference>
<feature type="binding site" evidence="10">
    <location>
        <position position="455"/>
    </location>
    <ligand>
        <name>(6S)-5-formyl-5,6,7,8-tetrahydrofolate</name>
        <dbReference type="ChEBI" id="CHEBI:57457"/>
    </ligand>
</feature>
<feature type="binding site" evidence="10">
    <location>
        <begin position="230"/>
        <end position="235"/>
    </location>
    <ligand>
        <name>GTP</name>
        <dbReference type="ChEBI" id="CHEBI:37565"/>
    </ligand>
</feature>
<evidence type="ECO:0000256" key="11">
    <source>
        <dbReference type="RuleBase" id="RU003313"/>
    </source>
</evidence>
<evidence type="ECO:0000256" key="9">
    <source>
        <dbReference type="ARBA" id="ARBA00023134"/>
    </source>
</evidence>
<evidence type="ECO:0000256" key="2">
    <source>
        <dbReference type="ARBA" id="ARBA00022490"/>
    </source>
</evidence>
<evidence type="ECO:0000256" key="10">
    <source>
        <dbReference type="HAMAP-Rule" id="MF_00379"/>
    </source>
</evidence>
<dbReference type="Gene3D" id="3.40.50.300">
    <property type="entry name" value="P-loop containing nucleotide triphosphate hydrolases"/>
    <property type="match status" value="1"/>
</dbReference>
<dbReference type="InterPro" id="IPR025867">
    <property type="entry name" value="MnmE_helical"/>
</dbReference>
<dbReference type="NCBIfam" id="NF003661">
    <property type="entry name" value="PRK05291.1-3"/>
    <property type="match status" value="1"/>
</dbReference>
<feature type="binding site" evidence="10">
    <location>
        <position position="255"/>
    </location>
    <ligand>
        <name>Mg(2+)</name>
        <dbReference type="ChEBI" id="CHEBI:18420"/>
    </ligand>
</feature>
<dbReference type="InterPro" id="IPR027266">
    <property type="entry name" value="TrmE/GcvT-like"/>
</dbReference>
<keyword evidence="7 10" id="KW-0460">Magnesium</keyword>
<evidence type="ECO:0000256" key="7">
    <source>
        <dbReference type="ARBA" id="ARBA00022842"/>
    </source>
</evidence>
<keyword evidence="8 10" id="KW-0630">Potassium</keyword>
<dbReference type="CDD" id="cd04164">
    <property type="entry name" value="trmE"/>
    <property type="match status" value="1"/>
</dbReference>
<proteinExistence type="inferred from homology"/>
<evidence type="ECO:0000259" key="12">
    <source>
        <dbReference type="PROSITE" id="PS51709"/>
    </source>
</evidence>
<dbReference type="eggNOG" id="COG0486">
    <property type="taxonomic scope" value="Bacteria"/>
</dbReference>
<dbReference type="STRING" id="316067.Geob_3837"/>
<dbReference type="InterPro" id="IPR018948">
    <property type="entry name" value="GTP-bd_TrmE_N"/>
</dbReference>
<feature type="binding site" evidence="10">
    <location>
        <position position="251"/>
    </location>
    <ligand>
        <name>K(+)</name>
        <dbReference type="ChEBI" id="CHEBI:29103"/>
    </ligand>
</feature>
<dbReference type="GO" id="GO:0005829">
    <property type="term" value="C:cytosol"/>
    <property type="evidence" value="ECO:0007669"/>
    <property type="project" value="TreeGrafter"/>
</dbReference>
<dbReference type="Gene3D" id="3.30.1360.120">
    <property type="entry name" value="Probable tRNA modification gtpase trme, domain 1"/>
    <property type="match status" value="1"/>
</dbReference>
<accession>B9M7R8</accession>
<feature type="binding site" evidence="10">
    <location>
        <position position="249"/>
    </location>
    <ligand>
        <name>K(+)</name>
        <dbReference type="ChEBI" id="CHEBI:29103"/>
    </ligand>
</feature>
<feature type="binding site" evidence="10">
    <location>
        <position position="23"/>
    </location>
    <ligand>
        <name>(6S)-5-formyl-5,6,7,8-tetrahydrofolate</name>
        <dbReference type="ChEBI" id="CHEBI:57457"/>
    </ligand>
</feature>
<dbReference type="Proteomes" id="UP000007721">
    <property type="component" value="Chromosome"/>
</dbReference>
<dbReference type="CDD" id="cd14858">
    <property type="entry name" value="TrmE_N"/>
    <property type="match status" value="1"/>
</dbReference>
<dbReference type="NCBIfam" id="TIGR00231">
    <property type="entry name" value="small_GTP"/>
    <property type="match status" value="1"/>
</dbReference>
<dbReference type="PANTHER" id="PTHR42714">
    <property type="entry name" value="TRNA MODIFICATION GTPASE GTPBP3"/>
    <property type="match status" value="1"/>
</dbReference>
<dbReference type="GO" id="GO:0046872">
    <property type="term" value="F:metal ion binding"/>
    <property type="evidence" value="ECO:0007669"/>
    <property type="project" value="UniProtKB-KW"/>
</dbReference>
<dbReference type="SUPFAM" id="SSF52540">
    <property type="entry name" value="P-loop containing nucleoside triphosphate hydrolases"/>
    <property type="match status" value="1"/>
</dbReference>
<dbReference type="GO" id="GO:0002098">
    <property type="term" value="P:tRNA wobble uridine modification"/>
    <property type="evidence" value="ECO:0007669"/>
    <property type="project" value="TreeGrafter"/>
</dbReference>
<dbReference type="PANTHER" id="PTHR42714:SF2">
    <property type="entry name" value="TRNA MODIFICATION GTPASE GTPBP3, MITOCHONDRIAL"/>
    <property type="match status" value="1"/>
</dbReference>
<dbReference type="NCBIfam" id="TIGR00450">
    <property type="entry name" value="mnmE_trmE_thdF"/>
    <property type="match status" value="1"/>
</dbReference>
<dbReference type="KEGG" id="geo:Geob_3837"/>
<comment type="cofactor">
    <cofactor evidence="10">
        <name>K(+)</name>
        <dbReference type="ChEBI" id="CHEBI:29103"/>
    </cofactor>
    <text evidence="10">Binds 1 potassium ion per subunit.</text>
</comment>
<feature type="binding site" evidence="10">
    <location>
        <begin position="249"/>
        <end position="255"/>
    </location>
    <ligand>
        <name>GTP</name>
        <dbReference type="ChEBI" id="CHEBI:37565"/>
    </ligand>
</feature>
<dbReference type="PROSITE" id="PS51709">
    <property type="entry name" value="G_TRME"/>
    <property type="match status" value="1"/>
</dbReference>
<keyword evidence="6 10" id="KW-0378">Hydrolase</keyword>
<comment type="subcellular location">
    <subcellularLocation>
        <location evidence="10">Cytoplasm</location>
    </subcellularLocation>
</comment>
<dbReference type="EMBL" id="CP001390">
    <property type="protein sequence ID" value="ACM22174.1"/>
    <property type="molecule type" value="Genomic_DNA"/>
</dbReference>